<protein>
    <submittedName>
        <fullName evidence="2">Uncharacterized protein</fullName>
    </submittedName>
</protein>
<reference evidence="3" key="1">
    <citation type="journal article" date="2019" name="Int. J. Syst. Evol. Microbiol.">
        <title>The Global Catalogue of Microorganisms (GCM) 10K type strain sequencing project: providing services to taxonomists for standard genome sequencing and annotation.</title>
        <authorList>
            <consortium name="The Broad Institute Genomics Platform"/>
            <consortium name="The Broad Institute Genome Sequencing Center for Infectious Disease"/>
            <person name="Wu L."/>
            <person name="Ma J."/>
        </authorList>
    </citation>
    <scope>NUCLEOTIDE SEQUENCE [LARGE SCALE GENOMIC DNA]</scope>
    <source>
        <strain evidence="3">CGMCC 4.7680</strain>
    </source>
</reference>
<proteinExistence type="predicted"/>
<name>A0ABQ3K6G0_9PSEU</name>
<comment type="caution">
    <text evidence="2">The sequence shown here is derived from an EMBL/GenBank/DDBJ whole genome shotgun (WGS) entry which is preliminary data.</text>
</comment>
<feature type="region of interest" description="Disordered" evidence="1">
    <location>
        <begin position="47"/>
        <end position="78"/>
    </location>
</feature>
<keyword evidence="3" id="KW-1185">Reference proteome</keyword>
<feature type="compositionally biased region" description="Polar residues" evidence="1">
    <location>
        <begin position="68"/>
        <end position="77"/>
    </location>
</feature>
<evidence type="ECO:0000256" key="1">
    <source>
        <dbReference type="SAM" id="MobiDB-lite"/>
    </source>
</evidence>
<evidence type="ECO:0000313" key="2">
    <source>
        <dbReference type="EMBL" id="GHG04017.1"/>
    </source>
</evidence>
<accession>A0ABQ3K6G0</accession>
<dbReference type="Proteomes" id="UP000649955">
    <property type="component" value="Unassembled WGS sequence"/>
</dbReference>
<gene>
    <name evidence="2" type="ORF">GCM10017567_20010</name>
</gene>
<sequence>MLEAGVSLSNVNALLAAPDVRYERGQSSHGSPALFSLVKDVPVSCLPESGSSHRASPNDTLRGRCIRSSGTPTSNRPVTEVICQVPPSGWQLRLGEHIFAKQQAEMADPVPRASEDRIEQARSRYSSVPGIDATVVEEISAPSARGNRLRLPEPEAILCEYGKPGCEAETRELLRLSEATGLVSQTEDDVANQGD</sequence>
<evidence type="ECO:0000313" key="3">
    <source>
        <dbReference type="Proteomes" id="UP000649955"/>
    </source>
</evidence>
<dbReference type="EMBL" id="BNAW01000005">
    <property type="protein sequence ID" value="GHG04017.1"/>
    <property type="molecule type" value="Genomic_DNA"/>
</dbReference>
<feature type="compositionally biased region" description="Polar residues" evidence="1">
    <location>
        <begin position="49"/>
        <end position="59"/>
    </location>
</feature>
<organism evidence="2 3">
    <name type="scientific">Amycolatopsis bullii</name>
    <dbReference type="NCBI Taxonomy" id="941987"/>
    <lineage>
        <taxon>Bacteria</taxon>
        <taxon>Bacillati</taxon>
        <taxon>Actinomycetota</taxon>
        <taxon>Actinomycetes</taxon>
        <taxon>Pseudonocardiales</taxon>
        <taxon>Pseudonocardiaceae</taxon>
        <taxon>Amycolatopsis</taxon>
    </lineage>
</organism>